<dbReference type="CDD" id="cd00038">
    <property type="entry name" value="CAP_ED"/>
    <property type="match status" value="1"/>
</dbReference>
<gene>
    <name evidence="8" type="ORF">KB893_010005</name>
    <name evidence="7" type="ORF">KB893_02890</name>
</gene>
<dbReference type="EC" id="2.7.7.65" evidence="2"/>
<dbReference type="PROSITE" id="PS50887">
    <property type="entry name" value="GGDEF"/>
    <property type="match status" value="1"/>
</dbReference>
<dbReference type="Pfam" id="PF00027">
    <property type="entry name" value="cNMP_binding"/>
    <property type="match status" value="1"/>
</dbReference>
<dbReference type="InterPro" id="IPR000595">
    <property type="entry name" value="cNMP-bd_dom"/>
</dbReference>
<sequence length="337" mass="36855">MQDEADDVAAEAAFQPGERLAGPRRLPESERALFAGAGAVLHVLAGDTLFRRGEHGRSMFLLEAGEVRLCFGDDMADKLLEPGRYFGELAVFLGEHLRTADAIAESDCSLREIDVAAFDDLLEQAPRGMARFMRAGFSYLVAGENQLLHGLRRRNEDLMRALDALRQTRSELSLAQQLVRSDDLTGLANRRGLYSYLEDAARYASPDMQRALLLIDIDHFKRLNRTHGHLAGDSALRAVAEAVRGQAGPFDLPCRLGGDEFALILSVVDEGDLANRAISLSTAVRALSLPALAGERLGVSIGGVFCDPAEDWSHWYSHADAVLLRARGTDGGNWRIE</sequence>
<dbReference type="PROSITE" id="PS00889">
    <property type="entry name" value="CNMP_BINDING_2"/>
    <property type="match status" value="1"/>
</dbReference>
<dbReference type="PANTHER" id="PTHR45138">
    <property type="entry name" value="REGULATORY COMPONENTS OF SENSORY TRANSDUCTION SYSTEM"/>
    <property type="match status" value="1"/>
</dbReference>
<proteinExistence type="predicted"/>
<feature type="coiled-coil region" evidence="4">
    <location>
        <begin position="148"/>
        <end position="175"/>
    </location>
</feature>
<dbReference type="AlphaFoldDB" id="A0A8J8AYS4"/>
<dbReference type="PANTHER" id="PTHR45138:SF9">
    <property type="entry name" value="DIGUANYLATE CYCLASE DGCM-RELATED"/>
    <property type="match status" value="1"/>
</dbReference>
<dbReference type="InterPro" id="IPR050469">
    <property type="entry name" value="Diguanylate_Cyclase"/>
</dbReference>
<dbReference type="SMART" id="SM00100">
    <property type="entry name" value="cNMP"/>
    <property type="match status" value="1"/>
</dbReference>
<protein>
    <recommendedName>
        <fullName evidence="2">diguanylate cyclase</fullName>
        <ecNumber evidence="2">2.7.7.65</ecNumber>
    </recommendedName>
</protein>
<dbReference type="SMART" id="SM00267">
    <property type="entry name" value="GGDEF"/>
    <property type="match status" value="1"/>
</dbReference>
<dbReference type="InterPro" id="IPR018488">
    <property type="entry name" value="cNMP-bd_CS"/>
</dbReference>
<reference evidence="8 9" key="1">
    <citation type="journal article" date="2021" name="Microbiol. Resour. Announc.">
        <title>Draft Genome Sequence of Coralloluteibacterium stylophorae LMG 29479T.</title>
        <authorList>
            <person name="Karlyshev A.V."/>
            <person name="Kudryashova E.B."/>
            <person name="Ariskina E.V."/>
            <person name="Conroy A.P."/>
            <person name="Abidueva E.Y."/>
        </authorList>
    </citation>
    <scope>NUCLEOTIDE SEQUENCE [LARGE SCALE GENOMIC DNA]</scope>
    <source>
        <strain evidence="8 9">LMG 29479</strain>
    </source>
</reference>
<dbReference type="InterPro" id="IPR029787">
    <property type="entry name" value="Nucleotide_cyclase"/>
</dbReference>
<evidence type="ECO:0000313" key="8">
    <source>
        <dbReference type="EMBL" id="MBS7457467.1"/>
    </source>
</evidence>
<keyword evidence="4" id="KW-0175">Coiled coil</keyword>
<dbReference type="Pfam" id="PF00990">
    <property type="entry name" value="GGDEF"/>
    <property type="match status" value="1"/>
</dbReference>
<keyword evidence="9" id="KW-1185">Reference proteome</keyword>
<comment type="subcellular location">
    <subcellularLocation>
        <location evidence="1">Cytoplasm</location>
    </subcellularLocation>
</comment>
<feature type="domain" description="GGDEF" evidence="6">
    <location>
        <begin position="208"/>
        <end position="337"/>
    </location>
</feature>
<evidence type="ECO:0000313" key="9">
    <source>
        <dbReference type="Proteomes" id="UP000675747"/>
    </source>
</evidence>
<dbReference type="InterPro" id="IPR014710">
    <property type="entry name" value="RmlC-like_jellyroll"/>
</dbReference>
<name>A0A8J8AYS4_9GAMM</name>
<dbReference type="EMBL" id="JAGQFT020000005">
    <property type="protein sequence ID" value="MBS7457467.1"/>
    <property type="molecule type" value="Genomic_DNA"/>
</dbReference>
<dbReference type="Proteomes" id="UP000675747">
    <property type="component" value="Unassembled WGS sequence"/>
</dbReference>
<dbReference type="SUPFAM" id="SSF51206">
    <property type="entry name" value="cAMP-binding domain-like"/>
    <property type="match status" value="1"/>
</dbReference>
<evidence type="ECO:0000256" key="2">
    <source>
        <dbReference type="ARBA" id="ARBA00012528"/>
    </source>
</evidence>
<dbReference type="GO" id="GO:0005737">
    <property type="term" value="C:cytoplasm"/>
    <property type="evidence" value="ECO:0007669"/>
    <property type="project" value="UniProtKB-SubCell"/>
</dbReference>
<dbReference type="Gene3D" id="3.30.70.270">
    <property type="match status" value="1"/>
</dbReference>
<comment type="catalytic activity">
    <reaction evidence="3">
        <text>2 GTP = 3',3'-c-di-GMP + 2 diphosphate</text>
        <dbReference type="Rhea" id="RHEA:24898"/>
        <dbReference type="ChEBI" id="CHEBI:33019"/>
        <dbReference type="ChEBI" id="CHEBI:37565"/>
        <dbReference type="ChEBI" id="CHEBI:58805"/>
        <dbReference type="EC" id="2.7.7.65"/>
    </reaction>
</comment>
<dbReference type="SUPFAM" id="SSF55073">
    <property type="entry name" value="Nucleotide cyclase"/>
    <property type="match status" value="1"/>
</dbReference>
<accession>A0A8J8AYS4</accession>
<dbReference type="GO" id="GO:0052621">
    <property type="term" value="F:diguanylate cyclase activity"/>
    <property type="evidence" value="ECO:0007669"/>
    <property type="project" value="UniProtKB-EC"/>
</dbReference>
<dbReference type="GO" id="GO:1902201">
    <property type="term" value="P:negative regulation of bacterial-type flagellum-dependent cell motility"/>
    <property type="evidence" value="ECO:0007669"/>
    <property type="project" value="TreeGrafter"/>
</dbReference>
<evidence type="ECO:0000256" key="3">
    <source>
        <dbReference type="ARBA" id="ARBA00034247"/>
    </source>
</evidence>
<evidence type="ECO:0000313" key="7">
    <source>
        <dbReference type="EMBL" id="MBR0561473.1"/>
    </source>
</evidence>
<dbReference type="NCBIfam" id="TIGR00254">
    <property type="entry name" value="GGDEF"/>
    <property type="match status" value="1"/>
</dbReference>
<organism evidence="7">
    <name type="scientific">Coralloluteibacterium stylophorae</name>
    <dbReference type="NCBI Taxonomy" id="1776034"/>
    <lineage>
        <taxon>Bacteria</taxon>
        <taxon>Pseudomonadati</taxon>
        <taxon>Pseudomonadota</taxon>
        <taxon>Gammaproteobacteria</taxon>
        <taxon>Lysobacterales</taxon>
        <taxon>Lysobacteraceae</taxon>
        <taxon>Coralloluteibacterium</taxon>
    </lineage>
</organism>
<dbReference type="RefSeq" id="WP_211925440.1">
    <property type="nucleotide sequence ID" value="NZ_JAGQFT020000005.1"/>
</dbReference>
<evidence type="ECO:0000259" key="6">
    <source>
        <dbReference type="PROSITE" id="PS50887"/>
    </source>
</evidence>
<dbReference type="InterPro" id="IPR043128">
    <property type="entry name" value="Rev_trsase/Diguanyl_cyclase"/>
</dbReference>
<evidence type="ECO:0000256" key="4">
    <source>
        <dbReference type="SAM" id="Coils"/>
    </source>
</evidence>
<evidence type="ECO:0000256" key="1">
    <source>
        <dbReference type="ARBA" id="ARBA00004496"/>
    </source>
</evidence>
<dbReference type="EMBL" id="JAGQFT010000011">
    <property type="protein sequence ID" value="MBR0561473.1"/>
    <property type="molecule type" value="Genomic_DNA"/>
</dbReference>
<dbReference type="Gene3D" id="2.60.120.10">
    <property type="entry name" value="Jelly Rolls"/>
    <property type="match status" value="1"/>
</dbReference>
<dbReference type="CDD" id="cd01949">
    <property type="entry name" value="GGDEF"/>
    <property type="match status" value="1"/>
</dbReference>
<evidence type="ECO:0000259" key="5">
    <source>
        <dbReference type="PROSITE" id="PS50042"/>
    </source>
</evidence>
<dbReference type="GO" id="GO:0005886">
    <property type="term" value="C:plasma membrane"/>
    <property type="evidence" value="ECO:0007669"/>
    <property type="project" value="TreeGrafter"/>
</dbReference>
<reference evidence="7" key="2">
    <citation type="submission" date="2021-04" db="EMBL/GenBank/DDBJ databases">
        <authorList>
            <person name="Karlyshev A.V."/>
        </authorList>
    </citation>
    <scope>NUCLEOTIDE SEQUENCE</scope>
    <source>
        <strain evidence="7">LMG 29479</strain>
    </source>
</reference>
<comment type="caution">
    <text evidence="7">The sequence shown here is derived from an EMBL/GenBank/DDBJ whole genome shotgun (WGS) entry which is preliminary data.</text>
</comment>
<feature type="domain" description="Cyclic nucleotide-binding" evidence="5">
    <location>
        <begin position="45"/>
        <end position="122"/>
    </location>
</feature>
<dbReference type="GO" id="GO:0043709">
    <property type="term" value="P:cell adhesion involved in single-species biofilm formation"/>
    <property type="evidence" value="ECO:0007669"/>
    <property type="project" value="TreeGrafter"/>
</dbReference>
<dbReference type="InterPro" id="IPR000160">
    <property type="entry name" value="GGDEF_dom"/>
</dbReference>
<dbReference type="PROSITE" id="PS50042">
    <property type="entry name" value="CNMP_BINDING_3"/>
    <property type="match status" value="1"/>
</dbReference>
<dbReference type="InterPro" id="IPR018490">
    <property type="entry name" value="cNMP-bd_dom_sf"/>
</dbReference>